<reference evidence="2 3" key="1">
    <citation type="submission" date="2019-01" db="EMBL/GenBank/DDBJ databases">
        <authorList>
            <person name="Brito A."/>
        </authorList>
    </citation>
    <scope>NUCLEOTIDE SEQUENCE [LARGE SCALE GENOMIC DNA]</scope>
    <source>
        <strain evidence="2">1</strain>
    </source>
</reference>
<proteinExistence type="predicted"/>
<name>A0A563VM05_9CYAN</name>
<keyword evidence="3" id="KW-1185">Reference proteome</keyword>
<feature type="transmembrane region" description="Helical" evidence="1">
    <location>
        <begin position="22"/>
        <end position="41"/>
    </location>
</feature>
<dbReference type="Proteomes" id="UP000320055">
    <property type="component" value="Unassembled WGS sequence"/>
</dbReference>
<evidence type="ECO:0000256" key="1">
    <source>
        <dbReference type="SAM" id="Phobius"/>
    </source>
</evidence>
<sequence length="51" mass="6224">MKTLRQENSFASQKIEIEQDKIFVFVKIFWIFSKYYGGYIASLHSKRKYKK</sequence>
<keyword evidence="1" id="KW-1133">Transmembrane helix</keyword>
<evidence type="ECO:0000313" key="3">
    <source>
        <dbReference type="Proteomes" id="UP000320055"/>
    </source>
</evidence>
<evidence type="ECO:0000313" key="2">
    <source>
        <dbReference type="EMBL" id="VEP12442.1"/>
    </source>
</evidence>
<gene>
    <name evidence="2" type="ORF">H1P_150006</name>
</gene>
<keyword evidence="1" id="KW-0812">Transmembrane</keyword>
<organism evidence="2 3">
    <name type="scientific">Hyella patelloides LEGE 07179</name>
    <dbReference type="NCBI Taxonomy" id="945734"/>
    <lineage>
        <taxon>Bacteria</taxon>
        <taxon>Bacillati</taxon>
        <taxon>Cyanobacteriota</taxon>
        <taxon>Cyanophyceae</taxon>
        <taxon>Pleurocapsales</taxon>
        <taxon>Hyellaceae</taxon>
        <taxon>Hyella</taxon>
    </lineage>
</organism>
<accession>A0A563VM05</accession>
<keyword evidence="1" id="KW-0472">Membrane</keyword>
<dbReference type="EMBL" id="CAACVJ010000057">
    <property type="protein sequence ID" value="VEP12442.1"/>
    <property type="molecule type" value="Genomic_DNA"/>
</dbReference>
<protein>
    <submittedName>
        <fullName evidence="2">Uncharacterized protein</fullName>
    </submittedName>
</protein>
<dbReference type="RefSeq" id="WP_186375814.1">
    <property type="nucleotide sequence ID" value="NZ_LR213777.1"/>
</dbReference>
<dbReference type="AlphaFoldDB" id="A0A563VM05"/>